<comment type="caution">
    <text evidence="5">The sequence shown here is derived from an EMBL/GenBank/DDBJ whole genome shotgun (WGS) entry which is preliminary data.</text>
</comment>
<evidence type="ECO:0000313" key="6">
    <source>
        <dbReference type="Proteomes" id="UP001208570"/>
    </source>
</evidence>
<evidence type="ECO:0000313" key="5">
    <source>
        <dbReference type="EMBL" id="KAK2161508.1"/>
    </source>
</evidence>
<reference evidence="5" key="1">
    <citation type="journal article" date="2023" name="Mol. Biol. Evol.">
        <title>Third-Generation Sequencing Reveals the Adaptive Role of the Epigenome in Three Deep-Sea Polychaetes.</title>
        <authorList>
            <person name="Perez M."/>
            <person name="Aroh O."/>
            <person name="Sun Y."/>
            <person name="Lan Y."/>
            <person name="Juniper S.K."/>
            <person name="Young C.R."/>
            <person name="Angers B."/>
            <person name="Qian P.Y."/>
        </authorList>
    </citation>
    <scope>NUCLEOTIDE SEQUENCE</scope>
    <source>
        <strain evidence="5">P08H-3</strain>
    </source>
</reference>
<dbReference type="InterPro" id="IPR007317">
    <property type="entry name" value="GET4"/>
</dbReference>
<gene>
    <name evidence="5" type="ORF">LSH36_115g04000</name>
</gene>
<dbReference type="Gene3D" id="1.25.40.10">
    <property type="entry name" value="Tetratricopeptide repeat domain"/>
    <property type="match status" value="1"/>
</dbReference>
<keyword evidence="6" id="KW-1185">Reference proteome</keyword>
<dbReference type="PANTHER" id="PTHR12875:SF0">
    <property type="entry name" value="GOLGI TO ER TRAFFIC PROTEIN 4 HOMOLOG"/>
    <property type="match status" value="1"/>
</dbReference>
<comment type="subcellular location">
    <subcellularLocation>
        <location evidence="1">Cytoplasm</location>
        <location evidence="1">Cytosol</location>
    </subcellularLocation>
</comment>
<evidence type="ECO:0000256" key="1">
    <source>
        <dbReference type="ARBA" id="ARBA00004514"/>
    </source>
</evidence>
<dbReference type="EMBL" id="JAODUP010000115">
    <property type="protein sequence ID" value="KAK2161508.1"/>
    <property type="molecule type" value="Genomic_DNA"/>
</dbReference>
<keyword evidence="3" id="KW-0813">Transport</keyword>
<dbReference type="PANTHER" id="PTHR12875">
    <property type="entry name" value="GOLGI TO ER TRAFFIC PROTEIN 4 HOMOLOG"/>
    <property type="match status" value="1"/>
</dbReference>
<accession>A0AAD9JY16</accession>
<protein>
    <recommendedName>
        <fullName evidence="7">Golgi to ER traffic protein 4 homolog</fullName>
    </recommendedName>
</protein>
<dbReference type="Proteomes" id="UP001208570">
    <property type="component" value="Unassembled WGS sequence"/>
</dbReference>
<keyword evidence="4" id="KW-0963">Cytoplasm</keyword>
<dbReference type="FunFam" id="1.25.40.10:FF:000060">
    <property type="entry name" value="Golgi to ER traffic protein 4 homolog"/>
    <property type="match status" value="1"/>
</dbReference>
<dbReference type="GO" id="GO:0071818">
    <property type="term" value="C:BAT3 complex"/>
    <property type="evidence" value="ECO:0007669"/>
    <property type="project" value="TreeGrafter"/>
</dbReference>
<dbReference type="SUPFAM" id="SSF48452">
    <property type="entry name" value="TPR-like"/>
    <property type="match status" value="1"/>
</dbReference>
<sequence>MASGGRGVQRVLVKLERSIQEGNYYEAHQMYRTLYFRYNAQKRYTEAADLLYTGALTLLNAGQQQSGVDLAMLFIDTLEKAADSVSEDSIKKVCKLHELVDPDIQERANLVTAAIKWSRKGAREMLSGHPSLHQQLAVTLWHEKNYSQARYHFLNSSDGEGCAAMLIEYHVTLGYPSEVDLFITQAVLQYLCHRNKPTAERCLNCYTKQHPQVEPGPPYYRPLLNFLWLLLLAVEGGKVAVFTILCEQYQPSLQRDPTYNEYLDKIGQLFFGLPPPAKPQSSRLFGK</sequence>
<dbReference type="InterPro" id="IPR011990">
    <property type="entry name" value="TPR-like_helical_dom_sf"/>
</dbReference>
<comment type="similarity">
    <text evidence="2">Belongs to the GET4 family.</text>
</comment>
<evidence type="ECO:0000256" key="4">
    <source>
        <dbReference type="ARBA" id="ARBA00022490"/>
    </source>
</evidence>
<dbReference type="Pfam" id="PF04190">
    <property type="entry name" value="GET4"/>
    <property type="match status" value="1"/>
</dbReference>
<dbReference type="AlphaFoldDB" id="A0AAD9JY16"/>
<proteinExistence type="inferred from homology"/>
<evidence type="ECO:0000256" key="3">
    <source>
        <dbReference type="ARBA" id="ARBA00022448"/>
    </source>
</evidence>
<dbReference type="GO" id="GO:0045048">
    <property type="term" value="P:protein insertion into ER membrane"/>
    <property type="evidence" value="ECO:0007669"/>
    <property type="project" value="InterPro"/>
</dbReference>
<name>A0AAD9JY16_9ANNE</name>
<organism evidence="5 6">
    <name type="scientific">Paralvinella palmiformis</name>
    <dbReference type="NCBI Taxonomy" id="53620"/>
    <lineage>
        <taxon>Eukaryota</taxon>
        <taxon>Metazoa</taxon>
        <taxon>Spiralia</taxon>
        <taxon>Lophotrochozoa</taxon>
        <taxon>Annelida</taxon>
        <taxon>Polychaeta</taxon>
        <taxon>Sedentaria</taxon>
        <taxon>Canalipalpata</taxon>
        <taxon>Terebellida</taxon>
        <taxon>Terebelliformia</taxon>
        <taxon>Alvinellidae</taxon>
        <taxon>Paralvinella</taxon>
    </lineage>
</organism>
<evidence type="ECO:0000256" key="2">
    <source>
        <dbReference type="ARBA" id="ARBA00005351"/>
    </source>
</evidence>
<evidence type="ECO:0008006" key="7">
    <source>
        <dbReference type="Google" id="ProtNLM"/>
    </source>
</evidence>